<keyword evidence="3" id="KW-0690">Ribosome biogenesis</keyword>
<protein>
    <recommendedName>
        <fullName evidence="3">Large ribosomal subunit assembly factor BipA</fullName>
        <ecNumber evidence="3">3.6.5.-</ecNumber>
    </recommendedName>
    <alternativeName>
        <fullName evidence="3">GTP-binding protein BipA</fullName>
    </alternativeName>
</protein>
<feature type="binding site" evidence="3">
    <location>
        <begin position="128"/>
        <end position="131"/>
    </location>
    <ligand>
        <name>GTP</name>
        <dbReference type="ChEBI" id="CHEBI:37565"/>
    </ligand>
</feature>
<evidence type="ECO:0000313" key="5">
    <source>
        <dbReference type="EMBL" id="TYC54491.1"/>
    </source>
</evidence>
<comment type="catalytic activity">
    <reaction evidence="3">
        <text>GTP + H2O = GDP + phosphate + H(+)</text>
        <dbReference type="Rhea" id="RHEA:19669"/>
        <dbReference type="ChEBI" id="CHEBI:15377"/>
        <dbReference type="ChEBI" id="CHEBI:15378"/>
        <dbReference type="ChEBI" id="CHEBI:37565"/>
        <dbReference type="ChEBI" id="CHEBI:43474"/>
        <dbReference type="ChEBI" id="CHEBI:58189"/>
    </reaction>
</comment>
<dbReference type="InterPro" id="IPR027417">
    <property type="entry name" value="P-loop_NTPase"/>
</dbReference>
<organism evidence="5 6">
    <name type="scientific">Zoogloea oleivorans</name>
    <dbReference type="NCBI Taxonomy" id="1552750"/>
    <lineage>
        <taxon>Bacteria</taxon>
        <taxon>Pseudomonadati</taxon>
        <taxon>Pseudomonadota</taxon>
        <taxon>Betaproteobacteria</taxon>
        <taxon>Rhodocyclales</taxon>
        <taxon>Zoogloeaceae</taxon>
        <taxon>Zoogloea</taxon>
    </lineage>
</organism>
<evidence type="ECO:0000256" key="1">
    <source>
        <dbReference type="ARBA" id="ARBA00022741"/>
    </source>
</evidence>
<dbReference type="FunFam" id="3.40.50.300:FF:000055">
    <property type="entry name" value="GTP-binding protein TypA"/>
    <property type="match status" value="1"/>
</dbReference>
<gene>
    <name evidence="5" type="primary">typA</name>
    <name evidence="3" type="synonym">bipA</name>
    <name evidence="5" type="ORF">ETQ85_18440</name>
</gene>
<comment type="function">
    <text evidence="3">A 50S ribosomal subunit assembly protein with GTPase activity, required for 50S subunit assembly at low temperatures, may also play a role in translation. Binds GTP and analogs. Binds the 70S ribosome between the 30S and 50S subunits, in a similar position as ribosome-bound EF-G; it contacts a number of ribosomal proteins, both rRNAs and the A-site tRNA.</text>
</comment>
<dbReference type="GO" id="GO:0043022">
    <property type="term" value="F:ribosome binding"/>
    <property type="evidence" value="ECO:0007669"/>
    <property type="project" value="UniProtKB-UniRule"/>
</dbReference>
<dbReference type="InterPro" id="IPR048876">
    <property type="entry name" value="BipA_C"/>
</dbReference>
<dbReference type="CDD" id="cd03710">
    <property type="entry name" value="BipA_TypA_C"/>
    <property type="match status" value="1"/>
</dbReference>
<dbReference type="PROSITE" id="PS51722">
    <property type="entry name" value="G_TR_2"/>
    <property type="match status" value="1"/>
</dbReference>
<name>A0A6C2CKJ8_9RHOO</name>
<keyword evidence="3" id="KW-0963">Cytoplasm</keyword>
<dbReference type="InterPro" id="IPR006298">
    <property type="entry name" value="BipA"/>
</dbReference>
<feature type="binding site" evidence="3">
    <location>
        <begin position="15"/>
        <end position="20"/>
    </location>
    <ligand>
        <name>GTP</name>
        <dbReference type="ChEBI" id="CHEBI:37565"/>
    </ligand>
</feature>
<keyword evidence="3" id="KW-0378">Hydrolase</keyword>
<dbReference type="GO" id="GO:0005829">
    <property type="term" value="C:cytosol"/>
    <property type="evidence" value="ECO:0007669"/>
    <property type="project" value="TreeGrafter"/>
</dbReference>
<dbReference type="GO" id="GO:0000027">
    <property type="term" value="P:ribosomal large subunit assembly"/>
    <property type="evidence" value="ECO:0007669"/>
    <property type="project" value="UniProtKB-UniRule"/>
</dbReference>
<dbReference type="InterPro" id="IPR031157">
    <property type="entry name" value="G_TR_CS"/>
</dbReference>
<comment type="subunit">
    <text evidence="3">Monomer.</text>
</comment>
<dbReference type="InterPro" id="IPR000640">
    <property type="entry name" value="EFG_V-like"/>
</dbReference>
<dbReference type="InterPro" id="IPR005225">
    <property type="entry name" value="Small_GTP-bd"/>
</dbReference>
<dbReference type="GO" id="GO:0003924">
    <property type="term" value="F:GTPase activity"/>
    <property type="evidence" value="ECO:0007669"/>
    <property type="project" value="UniProtKB-UniRule"/>
</dbReference>
<dbReference type="PROSITE" id="PS00301">
    <property type="entry name" value="G_TR_1"/>
    <property type="match status" value="1"/>
</dbReference>
<dbReference type="EC" id="3.6.5.-" evidence="3"/>
<dbReference type="HAMAP" id="MF_00849">
    <property type="entry name" value="BipA"/>
    <property type="match status" value="1"/>
</dbReference>
<dbReference type="Pfam" id="PF00679">
    <property type="entry name" value="EFG_C"/>
    <property type="match status" value="1"/>
</dbReference>
<proteinExistence type="inferred from homology"/>
<dbReference type="CDD" id="cd01891">
    <property type="entry name" value="TypA_BipA"/>
    <property type="match status" value="1"/>
</dbReference>
<dbReference type="InterPro" id="IPR035651">
    <property type="entry name" value="BipA_V"/>
</dbReference>
<keyword evidence="3" id="KW-0694">RNA-binding</keyword>
<dbReference type="PANTHER" id="PTHR42908:SF8">
    <property type="entry name" value="TR-TYPE G DOMAIN-CONTAINING PROTEIN"/>
    <property type="match status" value="1"/>
</dbReference>
<dbReference type="GO" id="GO:1990904">
    <property type="term" value="C:ribonucleoprotein complex"/>
    <property type="evidence" value="ECO:0007669"/>
    <property type="project" value="TreeGrafter"/>
</dbReference>
<comment type="similarity">
    <text evidence="3">Belongs to the TRAFAC class translation factor GTPase superfamily. Classic translation factor GTPase family. BipA subfamily.</text>
</comment>
<dbReference type="InterPro" id="IPR035647">
    <property type="entry name" value="EFG_III/V"/>
</dbReference>
<evidence type="ECO:0000256" key="2">
    <source>
        <dbReference type="ARBA" id="ARBA00023134"/>
    </source>
</evidence>
<dbReference type="SUPFAM" id="SSF50447">
    <property type="entry name" value="Translation proteins"/>
    <property type="match status" value="1"/>
</dbReference>
<dbReference type="GO" id="GO:0005525">
    <property type="term" value="F:GTP binding"/>
    <property type="evidence" value="ECO:0007669"/>
    <property type="project" value="UniProtKB-UniRule"/>
</dbReference>
<dbReference type="GO" id="GO:0019843">
    <property type="term" value="F:rRNA binding"/>
    <property type="evidence" value="ECO:0007669"/>
    <property type="project" value="UniProtKB-KW"/>
</dbReference>
<dbReference type="RefSeq" id="WP_148580556.1">
    <property type="nucleotide sequence ID" value="NZ_SDKK01000019.1"/>
</dbReference>
<dbReference type="InterPro" id="IPR000795">
    <property type="entry name" value="T_Tr_GTP-bd_dom"/>
</dbReference>
<dbReference type="Gene3D" id="2.40.30.10">
    <property type="entry name" value="Translation factors"/>
    <property type="match status" value="1"/>
</dbReference>
<dbReference type="PANTHER" id="PTHR42908">
    <property type="entry name" value="TRANSLATION ELONGATION FACTOR-RELATED"/>
    <property type="match status" value="1"/>
</dbReference>
<dbReference type="InterPro" id="IPR047041">
    <property type="entry name" value="BipA_GTP-bd_dom"/>
</dbReference>
<dbReference type="FunFam" id="3.30.70.240:FF:000002">
    <property type="entry name" value="GTP-binding protein TypA"/>
    <property type="match status" value="1"/>
</dbReference>
<dbReference type="NCBIfam" id="TIGR01394">
    <property type="entry name" value="TypA_BipA"/>
    <property type="match status" value="1"/>
</dbReference>
<dbReference type="Pfam" id="PF21018">
    <property type="entry name" value="BipA_C"/>
    <property type="match status" value="1"/>
</dbReference>
<dbReference type="OrthoDB" id="9801472at2"/>
<dbReference type="GO" id="GO:0000049">
    <property type="term" value="F:tRNA binding"/>
    <property type="evidence" value="ECO:0007669"/>
    <property type="project" value="UniProtKB-KW"/>
</dbReference>
<accession>A0A6C2CKJ8</accession>
<dbReference type="Gene3D" id="3.40.50.300">
    <property type="entry name" value="P-loop containing nucleotide triphosphate hydrolases"/>
    <property type="match status" value="1"/>
</dbReference>
<dbReference type="CDD" id="cd16263">
    <property type="entry name" value="BipA_III"/>
    <property type="match status" value="1"/>
</dbReference>
<feature type="domain" description="Tr-type G" evidence="4">
    <location>
        <begin position="3"/>
        <end position="198"/>
    </location>
</feature>
<dbReference type="InterPro" id="IPR047042">
    <property type="entry name" value="BipA_II"/>
</dbReference>
<evidence type="ECO:0000313" key="6">
    <source>
        <dbReference type="Proteomes" id="UP000389128"/>
    </source>
</evidence>
<dbReference type="Pfam" id="PF00009">
    <property type="entry name" value="GTP_EFTU"/>
    <property type="match status" value="1"/>
</dbReference>
<dbReference type="Gene3D" id="3.30.70.240">
    <property type="match status" value="1"/>
</dbReference>
<comment type="subcellular location">
    <subcellularLocation>
        <location evidence="3">Cytoplasm</location>
    </subcellularLocation>
    <text evidence="3">Binds to ribosomes.</text>
</comment>
<dbReference type="AlphaFoldDB" id="A0A6C2CKJ8"/>
<keyword evidence="1 3" id="KW-0547">Nucleotide-binding</keyword>
<dbReference type="InterPro" id="IPR004161">
    <property type="entry name" value="EFTu-like_2"/>
</dbReference>
<dbReference type="Proteomes" id="UP000389128">
    <property type="component" value="Unassembled WGS sequence"/>
</dbReference>
<dbReference type="CDD" id="cd03691">
    <property type="entry name" value="BipA_TypA_II"/>
    <property type="match status" value="1"/>
</dbReference>
<dbReference type="InterPro" id="IPR009000">
    <property type="entry name" value="Transl_B-barrel_sf"/>
</dbReference>
<dbReference type="NCBIfam" id="TIGR00231">
    <property type="entry name" value="small_GTP"/>
    <property type="match status" value="1"/>
</dbReference>
<dbReference type="SUPFAM" id="SSF54980">
    <property type="entry name" value="EF-G C-terminal domain-like"/>
    <property type="match status" value="2"/>
</dbReference>
<dbReference type="Gene3D" id="2.40.50.250">
    <property type="entry name" value="bipa protein"/>
    <property type="match status" value="1"/>
</dbReference>
<dbReference type="InterPro" id="IPR042116">
    <property type="entry name" value="TypA/BipA_C"/>
</dbReference>
<dbReference type="SUPFAM" id="SSF52540">
    <property type="entry name" value="P-loop containing nucleoside triphosphate hydrolases"/>
    <property type="match status" value="1"/>
</dbReference>
<keyword evidence="3" id="KW-0820">tRNA-binding</keyword>
<reference evidence="5 6" key="1">
    <citation type="submission" date="2019-01" db="EMBL/GenBank/DDBJ databases">
        <title>Zoogloea oleivorans genome sequencing and assembly.</title>
        <authorList>
            <person name="Tancsics A."/>
            <person name="Farkas M."/>
            <person name="Kriszt B."/>
            <person name="Maroti G."/>
            <person name="Horvath B."/>
        </authorList>
    </citation>
    <scope>NUCLEOTIDE SEQUENCE [LARGE SCALE GENOMIC DNA]</scope>
    <source>
        <strain evidence="5 6">Buc</strain>
    </source>
</reference>
<dbReference type="Pfam" id="PF03144">
    <property type="entry name" value="GTP_EFTU_D2"/>
    <property type="match status" value="1"/>
</dbReference>
<evidence type="ECO:0000256" key="3">
    <source>
        <dbReference type="HAMAP-Rule" id="MF_00849"/>
    </source>
</evidence>
<dbReference type="SMART" id="SM00838">
    <property type="entry name" value="EFG_C"/>
    <property type="match status" value="1"/>
</dbReference>
<dbReference type="Gene3D" id="3.30.70.870">
    <property type="entry name" value="Elongation Factor G (Translational Gtpase), domain 3"/>
    <property type="match status" value="1"/>
</dbReference>
<dbReference type="GO" id="GO:0097216">
    <property type="term" value="F:guanosine tetraphosphate binding"/>
    <property type="evidence" value="ECO:0007669"/>
    <property type="project" value="UniProtKB-ARBA"/>
</dbReference>
<dbReference type="FunFam" id="2.40.50.250:FF:000001">
    <property type="entry name" value="GTP-binding protein TypA"/>
    <property type="match status" value="1"/>
</dbReference>
<keyword evidence="6" id="KW-1185">Reference proteome</keyword>
<dbReference type="PRINTS" id="PR00315">
    <property type="entry name" value="ELONGATNFCT"/>
</dbReference>
<dbReference type="InterPro" id="IPR047043">
    <property type="entry name" value="BipA_III"/>
</dbReference>
<evidence type="ECO:0000259" key="4">
    <source>
        <dbReference type="PROSITE" id="PS51722"/>
    </source>
</evidence>
<dbReference type="FunFam" id="3.30.70.870:FF:000003">
    <property type="entry name" value="GTP-binding protein TypA"/>
    <property type="match status" value="1"/>
</dbReference>
<dbReference type="EMBL" id="SDKK01000019">
    <property type="protein sequence ID" value="TYC54491.1"/>
    <property type="molecule type" value="Genomic_DNA"/>
</dbReference>
<keyword evidence="2 3" id="KW-0342">GTP-binding</keyword>
<comment type="caution">
    <text evidence="5">The sequence shown here is derived from an EMBL/GenBank/DDBJ whole genome shotgun (WGS) entry which is preliminary data.</text>
</comment>
<sequence>MSRSIRNIAIIAHVDHGKTTLVDQLLRQSGTFRENQQVSERVMDSNDLEKERGITILAKNCAVQYGDTHINIIDTPGHADFGGEVERVLSMVDGVLLLVDAVEGPMPQTRFVTRKALALGLKPIVVINKIDRPGARPDWVINHTFDLFDKLGATEEQLDFPVVYASALNGYAMLDADKQGTDMTPLYDAIIEHTPQPDVDVEGPLVLQVCSLDYSTYIGQLGIGRIKRGSIKPNQEVVVMYGDENRGKARIGQILTFKGLERSSADYAEAGDIVLVSGIDQVNIGVTLCDPDHLEALTPIAVDEPTLTMNFMVNGSPLAGREGKFVTSRQIRERLEKELLKNVALRVDYTGDSDVFQVSGRGELHLTILLENMRREGYELAVGRPRVVFKEIDGVKSEPYEMLTIDVEEGHQGGVMEELGRRRGELQDMQPDGKGRVRLEYRIPARGLIGFQGEFLTLTRGTGLASHVFDDYGPMAAAMSERRNGVLISQDDGEAVAYALWKLQDRGRMFVSPGDALYEGMIIGIHTRDNDLVVNPIKGKQLTNVRSSGTDEAVRLVPPISLTLESAIEFIADDEIVEITPKSIRLRKRHLKEQDRKRASRAEG</sequence>
<keyword evidence="3" id="KW-0699">rRNA-binding</keyword>